<dbReference type="PANTHER" id="PTHR23407:SF1">
    <property type="entry name" value="5-FORMYLTETRAHYDROFOLATE CYCLO-LIGASE"/>
    <property type="match status" value="1"/>
</dbReference>
<dbReference type="GO" id="GO:0030272">
    <property type="term" value="F:5-formyltetrahydrofolate cyclo-ligase activity"/>
    <property type="evidence" value="ECO:0007669"/>
    <property type="project" value="UniProtKB-EC"/>
</dbReference>
<dbReference type="PIRSF" id="PIRSF006806">
    <property type="entry name" value="FTHF_cligase"/>
    <property type="match status" value="1"/>
</dbReference>
<dbReference type="RefSeq" id="WP_314514427.1">
    <property type="nucleotide sequence ID" value="NZ_JASJOU010000009.1"/>
</dbReference>
<proteinExistence type="inferred from homology"/>
<dbReference type="Pfam" id="PF01812">
    <property type="entry name" value="5-FTHF_cyc-lig"/>
    <property type="match status" value="1"/>
</dbReference>
<dbReference type="EMBL" id="JASJOU010000009">
    <property type="protein sequence ID" value="MDJ1503796.1"/>
    <property type="molecule type" value="Genomic_DNA"/>
</dbReference>
<name>A0AAE3R513_9BACT</name>
<dbReference type="GO" id="GO:0046872">
    <property type="term" value="F:metal ion binding"/>
    <property type="evidence" value="ECO:0007669"/>
    <property type="project" value="UniProtKB-KW"/>
</dbReference>
<gene>
    <name evidence="6" type="ORF">QNI22_24250</name>
</gene>
<dbReference type="GO" id="GO:0005524">
    <property type="term" value="F:ATP binding"/>
    <property type="evidence" value="ECO:0007669"/>
    <property type="project" value="UniProtKB-KW"/>
</dbReference>
<comment type="similarity">
    <text evidence="1 5">Belongs to the 5-formyltetrahydrofolate cyclo-ligase family.</text>
</comment>
<keyword evidence="6" id="KW-0436">Ligase</keyword>
<protein>
    <recommendedName>
        <fullName evidence="5">5-formyltetrahydrofolate cyclo-ligase</fullName>
        <ecNumber evidence="5">6.3.3.2</ecNumber>
    </recommendedName>
</protein>
<dbReference type="NCBIfam" id="TIGR02727">
    <property type="entry name" value="MTHFS_bact"/>
    <property type="match status" value="1"/>
</dbReference>
<comment type="cofactor">
    <cofactor evidence="5">
        <name>Mg(2+)</name>
        <dbReference type="ChEBI" id="CHEBI:18420"/>
    </cofactor>
</comment>
<sequence length="200" mass="23118">MPEKITTTAINTKASLRRTYLTNQKKLSQQEVQSLSQQISDQLFLTFNFQTIRTIHCFLPIVKNNEINTWLIIRRLQQDFPNTQIVIPKTDAASLSIISCLLAQDTVLTVSDWGIQEPEVIEKIETTQIDYVLVPLLAYDRQGYRVGYGKGFYDRFLAQCRPDVVKIGLSYNSPLEKIEDIDQYDIPLDYCVTPETVWMF</sequence>
<keyword evidence="5" id="KW-0460">Magnesium</keyword>
<evidence type="ECO:0000256" key="1">
    <source>
        <dbReference type="ARBA" id="ARBA00010638"/>
    </source>
</evidence>
<reference evidence="6" key="1">
    <citation type="submission" date="2023-05" db="EMBL/GenBank/DDBJ databases">
        <authorList>
            <person name="Zhang X."/>
        </authorList>
    </citation>
    <scope>NUCLEOTIDE SEQUENCE</scope>
    <source>
        <strain evidence="6">BD1B2-1</strain>
    </source>
</reference>
<dbReference type="EC" id="6.3.3.2" evidence="5"/>
<dbReference type="SUPFAM" id="SSF100950">
    <property type="entry name" value="NagB/RpiA/CoA transferase-like"/>
    <property type="match status" value="1"/>
</dbReference>
<dbReference type="Gene3D" id="3.40.50.10420">
    <property type="entry name" value="NagB/RpiA/CoA transferase-like"/>
    <property type="match status" value="1"/>
</dbReference>
<evidence type="ECO:0000256" key="3">
    <source>
        <dbReference type="ARBA" id="ARBA00022840"/>
    </source>
</evidence>
<dbReference type="Proteomes" id="UP001232063">
    <property type="component" value="Unassembled WGS sequence"/>
</dbReference>
<dbReference type="InterPro" id="IPR037171">
    <property type="entry name" value="NagB/RpiA_transferase-like"/>
</dbReference>
<dbReference type="InterPro" id="IPR024185">
    <property type="entry name" value="FTHF_cligase-like_sf"/>
</dbReference>
<dbReference type="InterPro" id="IPR002698">
    <property type="entry name" value="FTHF_cligase"/>
</dbReference>
<evidence type="ECO:0000256" key="4">
    <source>
        <dbReference type="PIRSR" id="PIRSR006806-1"/>
    </source>
</evidence>
<keyword evidence="7" id="KW-1185">Reference proteome</keyword>
<comment type="catalytic activity">
    <reaction evidence="5">
        <text>(6S)-5-formyl-5,6,7,8-tetrahydrofolate + ATP = (6R)-5,10-methenyltetrahydrofolate + ADP + phosphate</text>
        <dbReference type="Rhea" id="RHEA:10488"/>
        <dbReference type="ChEBI" id="CHEBI:30616"/>
        <dbReference type="ChEBI" id="CHEBI:43474"/>
        <dbReference type="ChEBI" id="CHEBI:57455"/>
        <dbReference type="ChEBI" id="CHEBI:57457"/>
        <dbReference type="ChEBI" id="CHEBI:456216"/>
        <dbReference type="EC" id="6.3.3.2"/>
    </reaction>
</comment>
<evidence type="ECO:0000256" key="2">
    <source>
        <dbReference type="ARBA" id="ARBA00022741"/>
    </source>
</evidence>
<accession>A0AAE3R513</accession>
<evidence type="ECO:0000313" key="7">
    <source>
        <dbReference type="Proteomes" id="UP001232063"/>
    </source>
</evidence>
<dbReference type="GO" id="GO:0009396">
    <property type="term" value="P:folic acid-containing compound biosynthetic process"/>
    <property type="evidence" value="ECO:0007669"/>
    <property type="project" value="TreeGrafter"/>
</dbReference>
<dbReference type="AlphaFoldDB" id="A0AAE3R513"/>
<keyword evidence="3 4" id="KW-0067">ATP-binding</keyword>
<feature type="binding site" evidence="4">
    <location>
        <position position="66"/>
    </location>
    <ligand>
        <name>substrate</name>
    </ligand>
</feature>
<dbReference type="PANTHER" id="PTHR23407">
    <property type="entry name" value="ATPASE INHIBITOR/5-FORMYLTETRAHYDROFOLATE CYCLO-LIGASE"/>
    <property type="match status" value="1"/>
</dbReference>
<feature type="binding site" evidence="4">
    <location>
        <begin position="13"/>
        <end position="17"/>
    </location>
    <ligand>
        <name>ATP</name>
        <dbReference type="ChEBI" id="CHEBI:30616"/>
    </ligand>
</feature>
<comment type="caution">
    <text evidence="6">The sequence shown here is derived from an EMBL/GenBank/DDBJ whole genome shotgun (WGS) entry which is preliminary data.</text>
</comment>
<keyword evidence="5" id="KW-0479">Metal-binding</keyword>
<feature type="binding site" evidence="4">
    <location>
        <position position="59"/>
    </location>
    <ligand>
        <name>substrate</name>
    </ligand>
</feature>
<evidence type="ECO:0000256" key="5">
    <source>
        <dbReference type="RuleBase" id="RU361279"/>
    </source>
</evidence>
<feature type="binding site" evidence="4">
    <location>
        <begin position="145"/>
        <end position="153"/>
    </location>
    <ligand>
        <name>ATP</name>
        <dbReference type="ChEBI" id="CHEBI:30616"/>
    </ligand>
</feature>
<dbReference type="GO" id="GO:0035999">
    <property type="term" value="P:tetrahydrofolate interconversion"/>
    <property type="evidence" value="ECO:0007669"/>
    <property type="project" value="TreeGrafter"/>
</dbReference>
<evidence type="ECO:0000313" key="6">
    <source>
        <dbReference type="EMBL" id="MDJ1503796.1"/>
    </source>
</evidence>
<organism evidence="6 7">
    <name type="scientific">Xanthocytophaga agilis</name>
    <dbReference type="NCBI Taxonomy" id="3048010"/>
    <lineage>
        <taxon>Bacteria</taxon>
        <taxon>Pseudomonadati</taxon>
        <taxon>Bacteroidota</taxon>
        <taxon>Cytophagia</taxon>
        <taxon>Cytophagales</taxon>
        <taxon>Rhodocytophagaceae</taxon>
        <taxon>Xanthocytophaga</taxon>
    </lineage>
</organism>
<keyword evidence="2 4" id="KW-0547">Nucleotide-binding</keyword>